<accession>Q9DW58</accession>
<evidence type="ECO:0000313" key="2">
    <source>
        <dbReference type="Proteomes" id="UP000008288"/>
    </source>
</evidence>
<dbReference type="RefSeq" id="NP_064244.1">
    <property type="nucleotide sequence ID" value="NC_002512.2"/>
</dbReference>
<reference evidence="1 2" key="6">
    <citation type="journal article" date="1999" name="J. Gen. Virol.">
        <title>The rat cytomegalovirus R32 gene encodes a virion-associated protein that elicits a strong humoral immune response in infected rats.</title>
        <authorList>
            <person name="Beuken E."/>
            <person name="Grauls G."/>
            <person name="Bruggeman C.A."/>
            <person name="Vink C."/>
        </authorList>
    </citation>
    <scope>NUCLEOTIDE SEQUENCE [LARGE SCALE GENOMIC DNA]</scope>
    <source>
        <strain evidence="1 2">Maastricht</strain>
    </source>
</reference>
<organismHost>
    <name type="scientific">Rattus</name>
    <name type="common">rats</name>
    <dbReference type="NCBI Taxonomy" id="10114"/>
</organismHost>
<dbReference type="OrthoDB" id="17112at10239"/>
<reference evidence="1 2" key="7">
    <citation type="journal article" date="1999" name="J. Virol.">
        <title>Deletion of the R78 G protein-coupled receptor gene from rat cytomegalovirus results in an attenuated, syncytium-inducing mutant strain.</title>
        <authorList>
            <person name="Beisser P.S."/>
            <person name="Grauls G."/>
            <person name="Bruggeman C.A."/>
            <person name="Vink C."/>
        </authorList>
    </citation>
    <scope>NUCLEOTIDE SEQUENCE [LARGE SCALE GENOMIC DNA]</scope>
    <source>
        <strain evidence="1 2">Maastricht</strain>
    </source>
</reference>
<reference evidence="1 2" key="9">
    <citation type="journal article" date="2000" name="J. Virol.">
        <title>Complete DNA sequence of the rat cytomegalovirus genome.</title>
        <authorList>
            <person name="Vink C."/>
            <person name="Beuken E."/>
            <person name="Bruggeman C.A."/>
        </authorList>
    </citation>
    <scope>NUCLEOTIDE SEQUENCE [LARGE SCALE GENOMIC DNA]</scope>
    <source>
        <strain evidence="1 2">Maastricht</strain>
    </source>
</reference>
<reference evidence="1 2" key="10">
    <citation type="journal article" date="2000" name="Virus Res.">
        <title>Rat cytomegalovirus R89 is a highly conserved gene which expresses a spliced transcript.</title>
        <authorList>
            <person name="Gruijthuijsen Y.K."/>
            <person name="Beuken E."/>
            <person name="Bruggeman C.A."/>
            <person name="Vink C."/>
        </authorList>
    </citation>
    <scope>NUCLEOTIDE SEQUENCE [LARGE SCALE GENOMIC DNA]</scope>
    <source>
        <strain evidence="1 2">Maastricht</strain>
    </source>
</reference>
<reference evidence="1 2" key="3">
    <citation type="journal article" date="1997" name="J. Gen. Virol.">
        <title>Cloning and functional characterization of the origin of lytic-phase DNA replication of rat cytomegalovirus.</title>
        <authorList>
            <person name="Vink C."/>
            <person name="Beuken E."/>
            <person name="Bruggeman C.A."/>
        </authorList>
    </citation>
    <scope>NUCLEOTIDE SEQUENCE [LARGE SCALE GENOMIC DNA]</scope>
    <source>
        <strain evidence="1 2">Maastricht</strain>
    </source>
</reference>
<gene>
    <name evidence="1" type="primary">r137</name>
</gene>
<reference evidence="1 2" key="5">
    <citation type="journal article" date="1998" name="Virology">
        <title>The Maastricht strain and England strain of rat cytomegalovirus represent different betaherpesvirus species rather than strains.</title>
        <authorList>
            <person name="Beisser P.S."/>
            <person name="Kaptein S.J."/>
            <person name="Beuken E."/>
            <person name="Bruggeman C.A."/>
            <person name="Vink C."/>
        </authorList>
    </citation>
    <scope>NUCLEOTIDE SEQUENCE [LARGE SCALE GENOMIC DNA]</scope>
    <source>
        <strain evidence="1 2">Maastricht</strain>
    </source>
</reference>
<evidence type="ECO:0000313" key="1">
    <source>
        <dbReference type="EMBL" id="AAF99232.1"/>
    </source>
</evidence>
<proteinExistence type="predicted"/>
<reference evidence="1 2" key="2">
    <citation type="journal article" date="1996" name="J. Virol.">
        <title>Structure of the rat cytomegalovirus genome termini.</title>
        <authorList>
            <person name="Vink C."/>
            <person name="Beuken E."/>
            <person name="Bruggeman C.A."/>
        </authorList>
    </citation>
    <scope>NUCLEOTIDE SEQUENCE [LARGE SCALE GENOMIC DNA]</scope>
    <source>
        <strain evidence="1 2">Maastricht</strain>
    </source>
</reference>
<dbReference type="Proteomes" id="UP000008288">
    <property type="component" value="Segment"/>
</dbReference>
<reference evidence="1 2" key="1">
    <citation type="journal article" date="1996" name="J. Gen. Virol.">
        <title>Cloning and sequence analysis of the genes encoding DNA polymerase, glycoprotein B, ICP18.5 and major DNA-binding protein of rat cytomegalovirus.</title>
        <authorList>
            <person name="Beuken E."/>
            <person name="Slobbe R."/>
            <person name="Bruggeman C.A."/>
            <person name="Vink C."/>
        </authorList>
    </citation>
    <scope>NUCLEOTIDE SEQUENCE [LARGE SCALE GENOMIC DNA]</scope>
    <source>
        <strain evidence="1 2">Maastricht</strain>
    </source>
</reference>
<dbReference type="KEGG" id="vg:940333"/>
<organism evidence="1 2">
    <name type="scientific">Rat cytomegalovirus (strain Maastricht)</name>
    <dbReference type="NCBI Taxonomy" id="79700"/>
    <lineage>
        <taxon>Viruses</taxon>
        <taxon>Duplodnaviria</taxon>
        <taxon>Heunggongvirae</taxon>
        <taxon>Peploviricota</taxon>
        <taxon>Herviviricetes</taxon>
        <taxon>Herpesvirales</taxon>
        <taxon>Orthoherpesviridae</taxon>
        <taxon>Betaherpesvirinae</taxon>
        <taxon>Muromegalovirus</taxon>
        <taxon>Muromegalovirus muridbeta2</taxon>
        <taxon>Murid betaherpesvirus 2</taxon>
    </lineage>
</organism>
<reference evidence="1 2" key="8">
    <citation type="journal article" date="2000" name="J. Virol.">
        <title>The r144 major histocompatibility complex class I-like gene of rat cytomegalovirus is dispensable for both acute and long-term infection in the immunocompromised host.</title>
        <authorList>
            <person name="Beisser P.S."/>
            <person name="Kloover J.S."/>
            <person name="Grauls G.E."/>
            <person name="Blok M.J."/>
            <person name="Bruggeman C.A."/>
            <person name="Vink C."/>
        </authorList>
    </citation>
    <scope>NUCLEOTIDE SEQUENCE [LARGE SCALE GENOMIC DNA]</scope>
    <source>
        <strain evidence="1 2">Maastricht</strain>
    </source>
</reference>
<sequence length="318" mass="34898">MYSIAAFLLAASQVFSAHAQEEKPFKRDLSGFDFAHPRTVFTMGDEPLILNCSLRIPFSRGAVGWIRCSTGPNTERCHYLWKTFEGNSFVSDIGTYDDGRTASVSVFSRRTTDGSNEISTGVELSPVYENIGGHACFAVPLKEDDMIDQETAYATFLVSALVETRFTIRGNILRAHFSLSEKISPHVEGVTLLRVKNGPVVHFSGRLDRFKNTVSGERLSFSRIRDPEGRAVFVLVAAISETDVGFAVEMDNGRGGLIARSGVEAYGVRDLKAFEMSVVFLTLATTLTAVTFAVPALERPFALWCALCVGWTLRSVLG</sequence>
<dbReference type="EMBL" id="AF232689">
    <property type="protein sequence ID" value="AAF99232.1"/>
    <property type="molecule type" value="Genomic_DNA"/>
</dbReference>
<keyword evidence="2" id="KW-1185">Reference proteome</keyword>
<name>Q9DW58_RCMVM</name>
<protein>
    <submittedName>
        <fullName evidence="1">Pr137</fullName>
    </submittedName>
</protein>
<dbReference type="GeneID" id="940333"/>
<reference evidence="1 2" key="4">
    <citation type="journal article" date="1998" name="J. Virol.">
        <title>The R33 G protein-coupled receptor gene of rat cytomegalovirus plays an essential role in the pathogenesis of viral infection.</title>
        <authorList>
            <person name="Beisser P.S."/>
            <person name="Vink C."/>
            <person name="Van Dam J.G."/>
            <person name="Grauls G."/>
            <person name="Vanherle S.J."/>
            <person name="Bruggeman C.A."/>
        </authorList>
    </citation>
    <scope>NUCLEOTIDE SEQUENCE [LARGE SCALE GENOMIC DNA]</scope>
    <source>
        <strain evidence="1 2">Maastricht</strain>
    </source>
</reference>